<reference evidence="18" key="1">
    <citation type="submission" date="2021-08" db="EMBL/GenBank/DDBJ databases">
        <authorList>
            <person name="Misof B."/>
            <person name="Oliver O."/>
            <person name="Podsiadlowski L."/>
            <person name="Donath A."/>
            <person name="Peters R."/>
            <person name="Mayer C."/>
            <person name="Rust J."/>
            <person name="Gunkel S."/>
            <person name="Lesny P."/>
            <person name="Martin S."/>
            <person name="Oeyen J.P."/>
            <person name="Petersen M."/>
            <person name="Panagiotis P."/>
            <person name="Wilbrandt J."/>
            <person name="Tanja T."/>
        </authorList>
    </citation>
    <scope>NUCLEOTIDE SEQUENCE</scope>
    <source>
        <strain evidence="18">GBR_01_08_01A</strain>
        <tissue evidence="18">Thorax + abdomen</tissue>
    </source>
</reference>
<dbReference type="Pfam" id="PF00856">
    <property type="entry name" value="SET"/>
    <property type="match status" value="1"/>
</dbReference>
<feature type="region of interest" description="Disordered" evidence="16">
    <location>
        <begin position="1002"/>
        <end position="1034"/>
    </location>
</feature>
<proteinExistence type="predicted"/>
<evidence type="ECO:0000256" key="11">
    <source>
        <dbReference type="ARBA" id="ARBA00023163"/>
    </source>
</evidence>
<feature type="region of interest" description="Disordered" evidence="16">
    <location>
        <begin position="476"/>
        <end position="547"/>
    </location>
</feature>
<keyword evidence="7" id="KW-0808">Transferase</keyword>
<dbReference type="InterPro" id="IPR041938">
    <property type="entry name" value="Hist-Lys_N-MTase_N"/>
</dbReference>
<evidence type="ECO:0000313" key="19">
    <source>
        <dbReference type="Proteomes" id="UP001258017"/>
    </source>
</evidence>
<evidence type="ECO:0000256" key="12">
    <source>
        <dbReference type="ARBA" id="ARBA00023242"/>
    </source>
</evidence>
<dbReference type="SUPFAM" id="SSF82199">
    <property type="entry name" value="SET domain"/>
    <property type="match status" value="1"/>
</dbReference>
<feature type="domain" description="SET" evidence="17">
    <location>
        <begin position="244"/>
        <end position="355"/>
    </location>
</feature>
<evidence type="ECO:0000259" key="17">
    <source>
        <dbReference type="PROSITE" id="PS50280"/>
    </source>
</evidence>
<reference evidence="18" key="2">
    <citation type="journal article" date="2023" name="Commun. Biol.">
        <title>Intrasexual cuticular hydrocarbon dimorphism in a wasp sheds light on hydrocarbon biosynthesis genes in Hymenoptera.</title>
        <authorList>
            <person name="Moris V.C."/>
            <person name="Podsiadlowski L."/>
            <person name="Martin S."/>
            <person name="Oeyen J.P."/>
            <person name="Donath A."/>
            <person name="Petersen M."/>
            <person name="Wilbrandt J."/>
            <person name="Misof B."/>
            <person name="Liedtke D."/>
            <person name="Thamm M."/>
            <person name="Scheiner R."/>
            <person name="Schmitt T."/>
            <person name="Niehuis O."/>
        </authorList>
    </citation>
    <scope>NUCLEOTIDE SEQUENCE</scope>
    <source>
        <strain evidence="18">GBR_01_08_01A</strain>
    </source>
</reference>
<dbReference type="InterPro" id="IPR044426">
    <property type="entry name" value="Suv4-20_SET"/>
</dbReference>
<keyword evidence="11" id="KW-0804">Transcription</keyword>
<keyword evidence="9" id="KW-0156">Chromatin regulator</keyword>
<evidence type="ECO:0000256" key="3">
    <source>
        <dbReference type="ARBA" id="ARBA00012188"/>
    </source>
</evidence>
<evidence type="ECO:0000256" key="9">
    <source>
        <dbReference type="ARBA" id="ARBA00022853"/>
    </source>
</evidence>
<evidence type="ECO:0000256" key="15">
    <source>
        <dbReference type="ARBA" id="ARBA00071597"/>
    </source>
</evidence>
<feature type="region of interest" description="Disordered" evidence="16">
    <location>
        <begin position="931"/>
        <end position="979"/>
    </location>
</feature>
<dbReference type="SMART" id="SM00317">
    <property type="entry name" value="SET"/>
    <property type="match status" value="1"/>
</dbReference>
<dbReference type="Proteomes" id="UP001258017">
    <property type="component" value="Unassembled WGS sequence"/>
</dbReference>
<evidence type="ECO:0000256" key="6">
    <source>
        <dbReference type="ARBA" id="ARBA00022603"/>
    </source>
</evidence>
<feature type="compositionally biased region" description="Basic residues" evidence="16">
    <location>
        <begin position="960"/>
        <end position="973"/>
    </location>
</feature>
<dbReference type="FunFam" id="2.170.270.10:FF:000006">
    <property type="entry name" value="Histone-lysine N-methyltransferase"/>
    <property type="match status" value="1"/>
</dbReference>
<feature type="compositionally biased region" description="Basic and acidic residues" evidence="16">
    <location>
        <begin position="1002"/>
        <end position="1018"/>
    </location>
</feature>
<keyword evidence="6" id="KW-0489">Methyltransferase</keyword>
<feature type="compositionally biased region" description="Polar residues" evidence="16">
    <location>
        <begin position="1100"/>
        <end position="1117"/>
    </location>
</feature>
<dbReference type="CDD" id="cd19186">
    <property type="entry name" value="SET_Suv4-20"/>
    <property type="match status" value="1"/>
</dbReference>
<dbReference type="PROSITE" id="PS50280">
    <property type="entry name" value="SET"/>
    <property type="match status" value="1"/>
</dbReference>
<comment type="catalytic activity">
    <reaction evidence="14">
        <text>N(6),N(6)-dimethyl-L-lysyl(20)-[histone H4] + S-adenosyl-L-methionine = N(6),N(6),N(6)-trimethyl-L-lysyl(20)-[histone H4] + S-adenosyl-L-homocysteine + H(+)</text>
        <dbReference type="Rhea" id="RHEA:61992"/>
        <dbReference type="Rhea" id="RHEA-COMP:15556"/>
        <dbReference type="Rhea" id="RHEA-COMP:15998"/>
        <dbReference type="ChEBI" id="CHEBI:15378"/>
        <dbReference type="ChEBI" id="CHEBI:57856"/>
        <dbReference type="ChEBI" id="CHEBI:59789"/>
        <dbReference type="ChEBI" id="CHEBI:61961"/>
        <dbReference type="ChEBI" id="CHEBI:61976"/>
    </reaction>
</comment>
<dbReference type="InterPro" id="IPR001214">
    <property type="entry name" value="SET_dom"/>
</dbReference>
<evidence type="ECO:0000256" key="2">
    <source>
        <dbReference type="ARBA" id="ARBA00004286"/>
    </source>
</evidence>
<dbReference type="EC" id="2.1.1.362" evidence="3"/>
<organism evidence="18 19">
    <name type="scientific">Odynerus spinipes</name>
    <dbReference type="NCBI Taxonomy" id="1348599"/>
    <lineage>
        <taxon>Eukaryota</taxon>
        <taxon>Metazoa</taxon>
        <taxon>Ecdysozoa</taxon>
        <taxon>Arthropoda</taxon>
        <taxon>Hexapoda</taxon>
        <taxon>Insecta</taxon>
        <taxon>Pterygota</taxon>
        <taxon>Neoptera</taxon>
        <taxon>Endopterygota</taxon>
        <taxon>Hymenoptera</taxon>
        <taxon>Apocrita</taxon>
        <taxon>Aculeata</taxon>
        <taxon>Vespoidea</taxon>
        <taxon>Vespidae</taxon>
        <taxon>Eumeninae</taxon>
        <taxon>Odynerus</taxon>
    </lineage>
</organism>
<dbReference type="PROSITE" id="PS51570">
    <property type="entry name" value="SAM_MT43_SUVAR420_2"/>
    <property type="match status" value="1"/>
</dbReference>
<dbReference type="PANTHER" id="PTHR12977">
    <property type="entry name" value="SUPPRESSOR OF VARIEGATION 4-20-RELATED"/>
    <property type="match status" value="1"/>
</dbReference>
<dbReference type="EMBL" id="JAIFRP010000021">
    <property type="protein sequence ID" value="KAK2585560.1"/>
    <property type="molecule type" value="Genomic_DNA"/>
</dbReference>
<protein>
    <recommendedName>
        <fullName evidence="15">Histone-lysine N-methyltransferase Suv4-20</fullName>
        <ecNumber evidence="3">2.1.1.362</ecNumber>
    </recommendedName>
</protein>
<feature type="compositionally biased region" description="Basic and acidic residues" evidence="16">
    <location>
        <begin position="531"/>
        <end position="545"/>
    </location>
</feature>
<dbReference type="InterPro" id="IPR039977">
    <property type="entry name" value="Suv4-20/Set9"/>
</dbReference>
<keyword evidence="19" id="KW-1185">Reference proteome</keyword>
<dbReference type="AlphaFoldDB" id="A0AAD9VTJ0"/>
<accession>A0AAD9VTJ0</accession>
<feature type="compositionally biased region" description="Polar residues" evidence="16">
    <location>
        <begin position="476"/>
        <end position="499"/>
    </location>
</feature>
<dbReference type="Gene3D" id="2.170.270.10">
    <property type="entry name" value="SET domain"/>
    <property type="match status" value="1"/>
</dbReference>
<comment type="caution">
    <text evidence="18">The sequence shown here is derived from an EMBL/GenBank/DDBJ whole genome shotgun (WGS) entry which is preliminary data.</text>
</comment>
<feature type="region of interest" description="Disordered" evidence="16">
    <location>
        <begin position="120"/>
        <end position="145"/>
    </location>
</feature>
<evidence type="ECO:0000256" key="5">
    <source>
        <dbReference type="ARBA" id="ARBA00022491"/>
    </source>
</evidence>
<dbReference type="FunFam" id="1.10.10.1700:FF:000001">
    <property type="entry name" value="Histone-lysine N-methyltransferase"/>
    <property type="match status" value="1"/>
</dbReference>
<comment type="catalytic activity">
    <reaction evidence="13">
        <text>N(6)-methyl-L-lysyl(20)-[histone H4] + S-adenosyl-L-methionine = N(6),N(6)-dimethyl-L-lysyl(20)-[histone H4] + S-adenosyl-L-homocysteine + H(+)</text>
        <dbReference type="Rhea" id="RHEA:60348"/>
        <dbReference type="Rhea" id="RHEA-COMP:15555"/>
        <dbReference type="Rhea" id="RHEA-COMP:15556"/>
        <dbReference type="ChEBI" id="CHEBI:15378"/>
        <dbReference type="ChEBI" id="CHEBI:57856"/>
        <dbReference type="ChEBI" id="CHEBI:59789"/>
        <dbReference type="ChEBI" id="CHEBI:61929"/>
        <dbReference type="ChEBI" id="CHEBI:61976"/>
        <dbReference type="EC" id="2.1.1.362"/>
    </reaction>
</comment>
<keyword evidence="12" id="KW-0539">Nucleus</keyword>
<feature type="region of interest" description="Disordered" evidence="16">
    <location>
        <begin position="1206"/>
        <end position="1242"/>
    </location>
</feature>
<evidence type="ECO:0000313" key="18">
    <source>
        <dbReference type="EMBL" id="KAK2585560.1"/>
    </source>
</evidence>
<evidence type="ECO:0000256" key="14">
    <source>
        <dbReference type="ARBA" id="ARBA00052814"/>
    </source>
</evidence>
<feature type="compositionally biased region" description="Basic residues" evidence="16">
    <location>
        <begin position="1211"/>
        <end position="1229"/>
    </location>
</feature>
<evidence type="ECO:0000256" key="7">
    <source>
        <dbReference type="ARBA" id="ARBA00022679"/>
    </source>
</evidence>
<dbReference type="GO" id="GO:0005634">
    <property type="term" value="C:nucleus"/>
    <property type="evidence" value="ECO:0007669"/>
    <property type="project" value="UniProtKB-SubCell"/>
</dbReference>
<evidence type="ECO:0000256" key="1">
    <source>
        <dbReference type="ARBA" id="ARBA00004123"/>
    </source>
</evidence>
<feature type="compositionally biased region" description="Gly residues" evidence="16">
    <location>
        <begin position="132"/>
        <end position="141"/>
    </location>
</feature>
<keyword evidence="10" id="KW-0805">Transcription regulation</keyword>
<evidence type="ECO:0000256" key="13">
    <source>
        <dbReference type="ARBA" id="ARBA00051837"/>
    </source>
</evidence>
<dbReference type="GO" id="GO:0140941">
    <property type="term" value="F:histone H4K20me methyltransferase activity"/>
    <property type="evidence" value="ECO:0007669"/>
    <property type="project" value="UniProtKB-EC"/>
</dbReference>
<dbReference type="PANTHER" id="PTHR12977:SF4">
    <property type="entry name" value="HISTONE-LYSINE N-METHYLTRANSFERASE KMT5B"/>
    <property type="match status" value="1"/>
</dbReference>
<keyword evidence="8" id="KW-0949">S-adenosyl-L-methionine</keyword>
<dbReference type="InterPro" id="IPR046341">
    <property type="entry name" value="SET_dom_sf"/>
</dbReference>
<gene>
    <name evidence="18" type="ORF">KPH14_010198</name>
</gene>
<evidence type="ECO:0000256" key="16">
    <source>
        <dbReference type="SAM" id="MobiDB-lite"/>
    </source>
</evidence>
<comment type="subcellular location">
    <subcellularLocation>
        <location evidence="2">Chromosome</location>
    </subcellularLocation>
    <subcellularLocation>
        <location evidence="1">Nucleus</location>
    </subcellularLocation>
</comment>
<dbReference type="Gene3D" id="1.10.10.1700">
    <property type="entry name" value="Histone-lysine N-methyltransferase"/>
    <property type="match status" value="1"/>
</dbReference>
<name>A0AAD9VTJ0_9HYME</name>
<evidence type="ECO:0000256" key="4">
    <source>
        <dbReference type="ARBA" id="ARBA00022454"/>
    </source>
</evidence>
<dbReference type="GO" id="GO:0005694">
    <property type="term" value="C:chromosome"/>
    <property type="evidence" value="ECO:0007669"/>
    <property type="project" value="UniProtKB-SubCell"/>
</dbReference>
<dbReference type="InterPro" id="IPR025790">
    <property type="entry name" value="Suv4-20_animal"/>
</dbReference>
<dbReference type="GO" id="GO:0032259">
    <property type="term" value="P:methylation"/>
    <property type="evidence" value="ECO:0007669"/>
    <property type="project" value="UniProtKB-KW"/>
</dbReference>
<feature type="region of interest" description="Disordered" evidence="16">
    <location>
        <begin position="1091"/>
        <end position="1122"/>
    </location>
</feature>
<feature type="compositionally biased region" description="Polar residues" evidence="16">
    <location>
        <begin position="510"/>
        <end position="525"/>
    </location>
</feature>
<evidence type="ECO:0000256" key="10">
    <source>
        <dbReference type="ARBA" id="ARBA00023015"/>
    </source>
</evidence>
<keyword evidence="5" id="KW-0678">Repressor</keyword>
<keyword evidence="4" id="KW-0158">Chromosome</keyword>
<evidence type="ECO:0000256" key="8">
    <source>
        <dbReference type="ARBA" id="ARBA00022691"/>
    </source>
</evidence>
<sequence length="1259" mass="141546">MIVFRSAHMCIHDVRDSRIVRKDEFSVVPARLEDLIEGVPSLDRYSKKCESVRRDRICHDRSERVFAAPEKSREPLGKCVNTALRSASSCKSPDCRMVVDCLSIQGSAAAARKQERRLGGSVGAKMQSSALNGGGGGGGGMTPKELSDNDDLATSLVLDPYLGFTTHKMNIRYRPPKANKEELRKIICEFIQTQNYEKAYKKLMGGDWGARLPHTKSKQQQINLEKHIYRYLRVFDKDSGFAIEPCYRYSLEGQKGAKICATRKWLKHEKISCLVGCIAELSEKEEAALLHPGKNDFSVMYSCRKNCAQLWLGPAAYINHDCRANCKFVATGRDTACVKVLRDIEIGEEITCFYAEDFFGDGNCYCECETCERRGTGAFASQKPGEELSSGYRLRETDNRINRTKHRQQPLGRNKQQADGTLTEKNAVFVDNAAIAPQSLSMKELRRKGLTKYDAELLIAQGCRFSDIAQQQPSINNGENVLQTSRPHPYTSTNSVTRNLRNKVQHNKCENNSNERNVKTGQSLRASRLQKRTESKKSKNNEKSESTCLDVSVQKISAMVEASDHKEELDRTIVDKETVYSRVPKHHVHNTSSSPNFEPDLRDLLNNASKQLTSSVFQKECSVRLIVGDTRQSNNDSVEEKGVPKLAVDVDSNVISNVDTFSYKKRHYSTNSCDSVQVSSTSLPHVDHLSATNNHEPAIQNANTSNSYCCTLSDIKTTNEKSNLCETPEKISNNCNHKLTKCSKSGLVDNLKDDSNVVYNEFSQELNCYNSSIYRKMPRNTDFRESSRATPISHEIIRSDNECHKMDTANIVIVDKCDTVNKKVESLVSDSTNASVTVGFCGLDTVKDTANTKSDCESVQMSCNAVLDHTNELDSKGDIYFKNIKSKVDTKPKDCEIPEVSTTDGESKLIMAKEISMNLSRMEGNDCNVNANNIHSEDSRSFTLKRSTHQQKEMLDAPLKSRKSQKSTKRSPKSRFGDIVTATQCHTEDSASTVIAKNCTKTEKEKSRLTRSQRRDQQRPQTSEIGVADDDSGIQGDIYEFSEKESNLEDIGIPSIIRRGKCENRSITAVSSHLQEVQCNNEYSKVDPPILMPEEPWPPSSNLSHSTETDVSSQSRENSVDVDESLKRLTACNNGSIEKRSTLSECQWQTDNSNCRVCPTTPERTGGRLKLTLRMKRSPVLDDIVESGTSLSEDSYEPEYEVLRVEGVERSKRRKKHKTRDRERRHKKRELNLDPPPPPMKRLRLIFGNETHTIDLPHS</sequence>